<evidence type="ECO:0000313" key="3">
    <source>
        <dbReference type="Proteomes" id="UP000326344"/>
    </source>
</evidence>
<protein>
    <submittedName>
        <fullName evidence="2">Antibiotic biosynthesis monooxygenase</fullName>
    </submittedName>
</protein>
<keyword evidence="3" id="KW-1185">Reference proteome</keyword>
<name>A0A5N1J8R9_9BACT</name>
<reference evidence="2 3" key="1">
    <citation type="submission" date="2019-09" db="EMBL/GenBank/DDBJ databases">
        <title>Genome Sequence of Larkinella sp MA1.</title>
        <authorList>
            <person name="Srinivasan S."/>
        </authorList>
    </citation>
    <scope>NUCLEOTIDE SEQUENCE [LARGE SCALE GENOMIC DNA]</scope>
    <source>
        <strain evidence="2 3">MA1</strain>
    </source>
</reference>
<dbReference type="EMBL" id="VTWS01000007">
    <property type="protein sequence ID" value="KAA9347862.1"/>
    <property type="molecule type" value="Genomic_DNA"/>
</dbReference>
<keyword evidence="2" id="KW-0503">Monooxygenase</keyword>
<dbReference type="InterPro" id="IPR011008">
    <property type="entry name" value="Dimeric_a/b-barrel"/>
</dbReference>
<gene>
    <name evidence="2" type="ORF">F0P93_24870</name>
</gene>
<comment type="caution">
    <text evidence="2">The sequence shown here is derived from an EMBL/GenBank/DDBJ whole genome shotgun (WGS) entry which is preliminary data.</text>
</comment>
<feature type="domain" description="ABM" evidence="1">
    <location>
        <begin position="40"/>
        <end position="132"/>
    </location>
</feature>
<dbReference type="Proteomes" id="UP000326344">
    <property type="component" value="Unassembled WGS sequence"/>
</dbReference>
<accession>A0A5N1J8R9</accession>
<dbReference type="PROSITE" id="PS51725">
    <property type="entry name" value="ABM"/>
    <property type="match status" value="1"/>
</dbReference>
<keyword evidence="2" id="KW-0560">Oxidoreductase</keyword>
<dbReference type="Pfam" id="PF03992">
    <property type="entry name" value="ABM"/>
    <property type="match status" value="1"/>
</dbReference>
<dbReference type="Gene3D" id="3.30.70.100">
    <property type="match status" value="1"/>
</dbReference>
<organism evidence="2 3">
    <name type="scientific">Larkinella humicola</name>
    <dbReference type="NCBI Taxonomy" id="2607654"/>
    <lineage>
        <taxon>Bacteria</taxon>
        <taxon>Pseudomonadati</taxon>
        <taxon>Bacteroidota</taxon>
        <taxon>Cytophagia</taxon>
        <taxon>Cytophagales</taxon>
        <taxon>Spirosomataceae</taxon>
        <taxon>Larkinella</taxon>
    </lineage>
</organism>
<dbReference type="GO" id="GO:0004497">
    <property type="term" value="F:monooxygenase activity"/>
    <property type="evidence" value="ECO:0007669"/>
    <property type="project" value="UniProtKB-KW"/>
</dbReference>
<dbReference type="AlphaFoldDB" id="A0A5N1J8R9"/>
<evidence type="ECO:0000313" key="2">
    <source>
        <dbReference type="EMBL" id="KAA9347862.1"/>
    </source>
</evidence>
<sequence>MDKQKTGLRAKAPKSVISFLVAVFVLVSYHTAFAQQQERMVRISEIEIDPAFLEAYKTILAEESAASVKLEPGVIAIFPMYQKENPTSVRILELYASKTAYEQHLKTAHFLKYKTATLNMVKSLKLVDMGVIDVATMPLLFRKLKEDK</sequence>
<proteinExistence type="predicted"/>
<evidence type="ECO:0000259" key="1">
    <source>
        <dbReference type="PROSITE" id="PS51725"/>
    </source>
</evidence>
<dbReference type="InterPro" id="IPR007138">
    <property type="entry name" value="ABM_dom"/>
</dbReference>
<dbReference type="RefSeq" id="WP_150880438.1">
    <property type="nucleotide sequence ID" value="NZ_VTWS01000007.1"/>
</dbReference>
<dbReference type="SUPFAM" id="SSF54909">
    <property type="entry name" value="Dimeric alpha+beta barrel"/>
    <property type="match status" value="1"/>
</dbReference>